<dbReference type="STRING" id="115783.SAMN02745119_01371"/>
<evidence type="ECO:0000313" key="2">
    <source>
        <dbReference type="Proteomes" id="UP000190102"/>
    </source>
</evidence>
<dbReference type="OrthoDB" id="8807075at2"/>
<dbReference type="Proteomes" id="UP000190102">
    <property type="component" value="Unassembled WGS sequence"/>
</dbReference>
<dbReference type="EMBL" id="FUWR01000005">
    <property type="protein sequence ID" value="SJZ68206.1"/>
    <property type="molecule type" value="Genomic_DNA"/>
</dbReference>
<dbReference type="RefSeq" id="WP_078789683.1">
    <property type="nucleotide sequence ID" value="NZ_FUWR01000005.1"/>
</dbReference>
<evidence type="ECO:0000313" key="1">
    <source>
        <dbReference type="EMBL" id="SJZ68206.1"/>
    </source>
</evidence>
<accession>A0A1T4MN05</accession>
<organism evidence="1 2">
    <name type="scientific">Trichlorobacter thiogenes</name>
    <dbReference type="NCBI Taxonomy" id="115783"/>
    <lineage>
        <taxon>Bacteria</taxon>
        <taxon>Pseudomonadati</taxon>
        <taxon>Thermodesulfobacteriota</taxon>
        <taxon>Desulfuromonadia</taxon>
        <taxon>Geobacterales</taxon>
        <taxon>Geobacteraceae</taxon>
        <taxon>Trichlorobacter</taxon>
    </lineage>
</organism>
<gene>
    <name evidence="1" type="ORF">SAMN02745119_01371</name>
</gene>
<reference evidence="2" key="1">
    <citation type="submission" date="2017-02" db="EMBL/GenBank/DDBJ databases">
        <authorList>
            <person name="Varghese N."/>
            <person name="Submissions S."/>
        </authorList>
    </citation>
    <scope>NUCLEOTIDE SEQUENCE [LARGE SCALE GENOMIC DNA]</scope>
    <source>
        <strain evidence="2">ATCC BAA-34</strain>
    </source>
</reference>
<proteinExistence type="predicted"/>
<dbReference type="AlphaFoldDB" id="A0A1T4MN05"/>
<sequence>MNKSDQQTAVLVVSCDNYSDVWSPFFELYSRFWPDCPFNTYLISNTKEYSVPGVKTLLVGEDVSWSDNLKYALTLIQEQYVLIWIDDLFLLQHVDTSLVLEMTNDFIARDGNYLRLNPTIHADLPCNNYFGRVSAGTIYRTSTVMSLWRKSVLSDLLVSGESAWDFEINGTIRSDRFDGFYATKTDSFNVLNGIIKGKWRNCAYRKICTLCTDFNDNRRARLSLTEELLLKIMIFRSKLLNLIPPQYRRKLKSRILGAKHTYKVTTQDGLKHKL</sequence>
<keyword evidence="2" id="KW-1185">Reference proteome</keyword>
<protein>
    <submittedName>
        <fullName evidence="1">Uncharacterized protein</fullName>
    </submittedName>
</protein>
<name>A0A1T4MN05_9BACT</name>